<dbReference type="InterPro" id="IPR036291">
    <property type="entry name" value="NAD(P)-bd_dom_sf"/>
</dbReference>
<comment type="caution">
    <text evidence="3">The sequence shown here is derived from an EMBL/GenBank/DDBJ whole genome shotgun (WGS) entry which is preliminary data.</text>
</comment>
<dbReference type="CDD" id="cd05233">
    <property type="entry name" value="SDR_c"/>
    <property type="match status" value="1"/>
</dbReference>
<dbReference type="PANTHER" id="PTHR42760:SF133">
    <property type="entry name" value="3-OXOACYL-[ACYL-CARRIER-PROTEIN] REDUCTASE"/>
    <property type="match status" value="1"/>
</dbReference>
<dbReference type="InterPro" id="IPR002347">
    <property type="entry name" value="SDR_fam"/>
</dbReference>
<keyword evidence="4" id="KW-1185">Reference proteome</keyword>
<dbReference type="PRINTS" id="PR00080">
    <property type="entry name" value="SDRFAMILY"/>
</dbReference>
<accession>A0ABU6FBJ4</accession>
<protein>
    <submittedName>
        <fullName evidence="3">SDR family oxidoreductase</fullName>
    </submittedName>
</protein>
<dbReference type="Pfam" id="PF13561">
    <property type="entry name" value="adh_short_C2"/>
    <property type="match status" value="1"/>
</dbReference>
<gene>
    <name evidence="3" type="ORF">OKJ99_28325</name>
</gene>
<dbReference type="RefSeq" id="WP_326020574.1">
    <property type="nucleotide sequence ID" value="NZ_JAOZYC010000147.1"/>
</dbReference>
<dbReference type="Proteomes" id="UP001354931">
    <property type="component" value="Unassembled WGS sequence"/>
</dbReference>
<dbReference type="EMBL" id="JAOZYC010000147">
    <property type="protein sequence ID" value="MEB8341408.1"/>
    <property type="molecule type" value="Genomic_DNA"/>
</dbReference>
<organism evidence="3 4">
    <name type="scientific">Streptomyces endophyticus</name>
    <dbReference type="NCBI Taxonomy" id="714166"/>
    <lineage>
        <taxon>Bacteria</taxon>
        <taxon>Bacillati</taxon>
        <taxon>Actinomycetota</taxon>
        <taxon>Actinomycetes</taxon>
        <taxon>Kitasatosporales</taxon>
        <taxon>Streptomycetaceae</taxon>
        <taxon>Streptomyces</taxon>
    </lineage>
</organism>
<name>A0ABU6FBJ4_9ACTN</name>
<dbReference type="InterPro" id="IPR020904">
    <property type="entry name" value="Sc_DH/Rdtase_CS"/>
</dbReference>
<dbReference type="PRINTS" id="PR00081">
    <property type="entry name" value="GDHRDH"/>
</dbReference>
<evidence type="ECO:0000313" key="3">
    <source>
        <dbReference type="EMBL" id="MEB8341408.1"/>
    </source>
</evidence>
<dbReference type="PROSITE" id="PS00061">
    <property type="entry name" value="ADH_SHORT"/>
    <property type="match status" value="1"/>
</dbReference>
<dbReference type="Gene3D" id="3.40.50.720">
    <property type="entry name" value="NAD(P)-binding Rossmann-like Domain"/>
    <property type="match status" value="1"/>
</dbReference>
<keyword evidence="2" id="KW-0560">Oxidoreductase</keyword>
<evidence type="ECO:0000256" key="1">
    <source>
        <dbReference type="ARBA" id="ARBA00006484"/>
    </source>
</evidence>
<evidence type="ECO:0000256" key="2">
    <source>
        <dbReference type="ARBA" id="ARBA00023002"/>
    </source>
</evidence>
<evidence type="ECO:0000313" key="4">
    <source>
        <dbReference type="Proteomes" id="UP001354931"/>
    </source>
</evidence>
<dbReference type="SUPFAM" id="SSF51735">
    <property type="entry name" value="NAD(P)-binding Rossmann-fold domains"/>
    <property type="match status" value="1"/>
</dbReference>
<dbReference type="PANTHER" id="PTHR42760">
    <property type="entry name" value="SHORT-CHAIN DEHYDROGENASES/REDUCTASES FAMILY MEMBER"/>
    <property type="match status" value="1"/>
</dbReference>
<proteinExistence type="inferred from homology"/>
<sequence length="262" mass="26546">MNPTGSSTIDRMSLDGKVAVVTGGAGAIGQVYARALAEAGARVVLADLDGEGAERAAKSLASDGLHALGVRVDITDRDSAATMTALTVETFGGVDILVNNAALMADIPQVDLLELPGEWFDRVMRVNVFGAVVCAGAVKASMVERGGGRIINQVSAGAFMGGGIYGVSKLALVNVTVGLARSLGPLGINVNAIAPGLVENEPGFKSLPAEHPARAALASAIPGKKQAPAEDLLGTLLLLASPAGEWINGQTISVDGGWVSRL</sequence>
<comment type="similarity">
    <text evidence="1">Belongs to the short-chain dehydrogenases/reductases (SDR) family.</text>
</comment>
<reference evidence="3 4" key="1">
    <citation type="submission" date="2022-10" db="EMBL/GenBank/DDBJ databases">
        <authorList>
            <person name="Xie J."/>
            <person name="Shen N."/>
        </authorList>
    </citation>
    <scope>NUCLEOTIDE SEQUENCE [LARGE SCALE GENOMIC DNA]</scope>
    <source>
        <strain evidence="3 4">YIM65594</strain>
    </source>
</reference>